<evidence type="ECO:0000313" key="2">
    <source>
        <dbReference type="Proteomes" id="UP001595993"/>
    </source>
</evidence>
<comment type="caution">
    <text evidence="1">The sequence shown here is derived from an EMBL/GenBank/DDBJ whole genome shotgun (WGS) entry which is preliminary data.</text>
</comment>
<organism evidence="1 2">
    <name type="scientific">Streptomyces maoxianensis</name>
    <dbReference type="NCBI Taxonomy" id="1459942"/>
    <lineage>
        <taxon>Bacteria</taxon>
        <taxon>Bacillati</taxon>
        <taxon>Actinomycetota</taxon>
        <taxon>Actinomycetes</taxon>
        <taxon>Kitasatosporales</taxon>
        <taxon>Streptomycetaceae</taxon>
        <taxon>Streptomyces</taxon>
    </lineage>
</organism>
<dbReference type="EMBL" id="JBHSFE010000024">
    <property type="protein sequence ID" value="MFC4611502.1"/>
    <property type="molecule type" value="Genomic_DNA"/>
</dbReference>
<sequence length="114" mass="12285">MSAENLHRLEPALRILAQMAGPFGFLPTTDVAVRTTYRPDEFGAVIVISVHDGLADFEAWREALGIRPEDVTFSLLPSVASLRAQTEWGGAWIEVHGYGPLPTNASEPAKAVAA</sequence>
<evidence type="ECO:0000313" key="1">
    <source>
        <dbReference type="EMBL" id="MFC4611502.1"/>
    </source>
</evidence>
<dbReference type="RefSeq" id="WP_381200704.1">
    <property type="nucleotide sequence ID" value="NZ_JBHSFE010000024.1"/>
</dbReference>
<proteinExistence type="predicted"/>
<reference evidence="2" key="1">
    <citation type="journal article" date="2019" name="Int. J. Syst. Evol. Microbiol.">
        <title>The Global Catalogue of Microorganisms (GCM) 10K type strain sequencing project: providing services to taxonomists for standard genome sequencing and annotation.</title>
        <authorList>
            <consortium name="The Broad Institute Genomics Platform"/>
            <consortium name="The Broad Institute Genome Sequencing Center for Infectious Disease"/>
            <person name="Wu L."/>
            <person name="Ma J."/>
        </authorList>
    </citation>
    <scope>NUCLEOTIDE SEQUENCE [LARGE SCALE GENOMIC DNA]</scope>
    <source>
        <strain evidence="2">CGMCC 4.7139</strain>
    </source>
</reference>
<name>A0ABV9GBL5_9ACTN</name>
<keyword evidence="2" id="KW-1185">Reference proteome</keyword>
<accession>A0ABV9GBL5</accession>
<dbReference type="Proteomes" id="UP001595993">
    <property type="component" value="Unassembled WGS sequence"/>
</dbReference>
<gene>
    <name evidence="1" type="ORF">ACFO9E_27480</name>
</gene>
<protein>
    <submittedName>
        <fullName evidence="1">Uncharacterized protein</fullName>
    </submittedName>
</protein>